<evidence type="ECO:0000256" key="4">
    <source>
        <dbReference type="ARBA" id="ARBA00023172"/>
    </source>
</evidence>
<evidence type="ECO:0000313" key="11">
    <source>
        <dbReference type="Proteomes" id="UP000831484"/>
    </source>
</evidence>
<dbReference type="InterPro" id="IPR010998">
    <property type="entry name" value="Integrase_recombinase_N"/>
</dbReference>
<evidence type="ECO:0000313" key="9">
    <source>
        <dbReference type="EMBL" id="UPU46378.1"/>
    </source>
</evidence>
<evidence type="ECO:0000259" key="7">
    <source>
        <dbReference type="PROSITE" id="PS51900"/>
    </source>
</evidence>
<dbReference type="RefSeq" id="WP_082893248.1">
    <property type="nucleotide sequence ID" value="NZ_CP096564.1"/>
</dbReference>
<dbReference type="PANTHER" id="PTHR30349:SF41">
    <property type="entry name" value="INTEGRASE_RECOMBINASE PROTEIN MJ0367-RELATED"/>
    <property type="match status" value="1"/>
</dbReference>
<dbReference type="SUPFAM" id="SSF56349">
    <property type="entry name" value="DNA breaking-rejoining enzymes"/>
    <property type="match status" value="1"/>
</dbReference>
<dbReference type="InterPro" id="IPR011010">
    <property type="entry name" value="DNA_brk_join_enz"/>
</dbReference>
<name>A0AB38RNL6_RHOSG</name>
<keyword evidence="4" id="KW-0233">DNA recombination</keyword>
<dbReference type="PROSITE" id="PS51900">
    <property type="entry name" value="CB"/>
    <property type="match status" value="1"/>
</dbReference>
<dbReference type="Proteomes" id="UP000831484">
    <property type="component" value="Plasmid pdjl-6-5"/>
</dbReference>
<keyword evidence="11" id="KW-1185">Reference proteome</keyword>
<dbReference type="PANTHER" id="PTHR30349">
    <property type="entry name" value="PHAGE INTEGRASE-RELATED"/>
    <property type="match status" value="1"/>
</dbReference>
<accession>A0AB38RNL6</accession>
<dbReference type="EMBL" id="CP096566">
    <property type="protein sequence ID" value="UPU46378.1"/>
    <property type="molecule type" value="Genomic_DNA"/>
</dbReference>
<dbReference type="EMBL" id="CP096568">
    <property type="protein sequence ID" value="UPU46943.1"/>
    <property type="molecule type" value="Genomic_DNA"/>
</dbReference>
<dbReference type="Pfam" id="PF02899">
    <property type="entry name" value="Phage_int_SAM_1"/>
    <property type="match status" value="1"/>
</dbReference>
<keyword evidence="10" id="KW-0614">Plasmid</keyword>
<keyword evidence="3 5" id="KW-0238">DNA-binding</keyword>
<organism evidence="10 11">
    <name type="scientific">Rhodococcus qingshengii JCM 15477</name>
    <dbReference type="NCBI Taxonomy" id="1303681"/>
    <lineage>
        <taxon>Bacteria</taxon>
        <taxon>Bacillati</taxon>
        <taxon>Actinomycetota</taxon>
        <taxon>Actinomycetes</taxon>
        <taxon>Mycobacteriales</taxon>
        <taxon>Nocardiaceae</taxon>
        <taxon>Rhodococcus</taxon>
        <taxon>Rhodococcus erythropolis group</taxon>
    </lineage>
</organism>
<dbReference type="Proteomes" id="UP000831484">
    <property type="component" value="Plasmid pdjl-6-3"/>
</dbReference>
<dbReference type="Proteomes" id="UP000831484">
    <property type="component" value="Plasmid pdjl-6-1"/>
</dbReference>
<dbReference type="AlphaFoldDB" id="A0AB38RNL6"/>
<reference evidence="10" key="2">
    <citation type="submission" date="2022-04" db="EMBL/GenBank/DDBJ databases">
        <title>Functional analysis, diversity, and distribution of carbendazim hydrolases MheI and CbmA, responsible for the initial step in carbendazim degradation.</title>
        <authorList>
            <person name="Zhang M."/>
        </authorList>
    </citation>
    <scope>NUCLEOTIDE SEQUENCE</scope>
    <source>
        <strain evidence="10">Djl-6</strain>
        <plasmid evidence="8">pdjl-6-1</plasmid>
        <plasmid evidence="9">pdjl-6-3</plasmid>
        <plasmid evidence="10">pdjl-6-5</plasmid>
    </source>
</reference>
<evidence type="ECO:0000256" key="5">
    <source>
        <dbReference type="PROSITE-ProRule" id="PRU01248"/>
    </source>
</evidence>
<evidence type="ECO:0000313" key="8">
    <source>
        <dbReference type="EMBL" id="UPU46185.1"/>
    </source>
</evidence>
<evidence type="ECO:0000256" key="2">
    <source>
        <dbReference type="ARBA" id="ARBA00022908"/>
    </source>
</evidence>
<dbReference type="GO" id="GO:0006310">
    <property type="term" value="P:DNA recombination"/>
    <property type="evidence" value="ECO:0007669"/>
    <property type="project" value="UniProtKB-KW"/>
</dbReference>
<sequence length="380" mass="42443">MNGPFVAEKAIGPVAGKVTWLVLDDRLDPVDEVTQFALYLDGGGASVNTLRAYIPRLARFLNWCHFQVVEWTKISLPQLILYKRSLEAEPGPSGRVRAGKTVNAHITAIVEFLRYCARMGVIDDAVVDKFVEAKHLRFAPETMPQRENGAHRYITAKVIKAKEVTRPPESLSDDEVTALLVATANVRDFLLIQLMVETGLRVGETLGLRREDLHFLPDSKALGCALPGAHLHVRRRANENHALAKSHYPRSVPVGPQTTTAYRDYQYERDRLVPDSGCDFVFINLYSTSAPDTAMRYQNTRNCLTRVARRAGVEARLHMLRHTAGTSWARAGTPIDVVQKLMGHQSPVSTAKYLHPSDEQMRAAVDAVAHRRNAHAKTIR</sequence>
<evidence type="ECO:0000256" key="3">
    <source>
        <dbReference type="ARBA" id="ARBA00023125"/>
    </source>
</evidence>
<dbReference type="PROSITE" id="PS51898">
    <property type="entry name" value="TYR_RECOMBINASE"/>
    <property type="match status" value="1"/>
</dbReference>
<dbReference type="InterPro" id="IPR004107">
    <property type="entry name" value="Integrase_SAM-like_N"/>
</dbReference>
<feature type="domain" description="Tyr recombinase" evidence="6">
    <location>
        <begin position="166"/>
        <end position="366"/>
    </location>
</feature>
<proteinExistence type="inferred from homology"/>
<feature type="domain" description="Core-binding (CB)" evidence="7">
    <location>
        <begin position="27"/>
        <end position="117"/>
    </location>
</feature>
<geneLocation type="plasmid" evidence="9 11">
    <name>pdjl-6-3</name>
</geneLocation>
<dbReference type="GO" id="GO:0015074">
    <property type="term" value="P:DNA integration"/>
    <property type="evidence" value="ECO:0007669"/>
    <property type="project" value="UniProtKB-KW"/>
</dbReference>
<evidence type="ECO:0000259" key="6">
    <source>
        <dbReference type="PROSITE" id="PS51898"/>
    </source>
</evidence>
<dbReference type="Gene3D" id="1.10.150.130">
    <property type="match status" value="1"/>
</dbReference>
<protein>
    <submittedName>
        <fullName evidence="10">Tyrosine-type recombinase/integrase</fullName>
    </submittedName>
</protein>
<geneLocation type="plasmid" evidence="8 11">
    <name>pdjl-6-1</name>
</geneLocation>
<dbReference type="Pfam" id="PF00589">
    <property type="entry name" value="Phage_integrase"/>
    <property type="match status" value="1"/>
</dbReference>
<dbReference type="InterPro" id="IPR044068">
    <property type="entry name" value="CB"/>
</dbReference>
<geneLocation type="plasmid" evidence="10 11">
    <name>pdjl-6-5</name>
</geneLocation>
<dbReference type="GO" id="GO:0003677">
    <property type="term" value="F:DNA binding"/>
    <property type="evidence" value="ECO:0007669"/>
    <property type="project" value="UniProtKB-UniRule"/>
</dbReference>
<gene>
    <name evidence="8" type="ORF">M0639_29970</name>
    <name evidence="9" type="ORF">M0639_30910</name>
    <name evidence="10" type="ORF">M0639_34525</name>
</gene>
<dbReference type="Gene3D" id="1.10.443.10">
    <property type="entry name" value="Intergrase catalytic core"/>
    <property type="match status" value="1"/>
</dbReference>
<comment type="similarity">
    <text evidence="1">Belongs to the 'phage' integrase family.</text>
</comment>
<dbReference type="InterPro" id="IPR002104">
    <property type="entry name" value="Integrase_catalytic"/>
</dbReference>
<reference evidence="11" key="1">
    <citation type="journal article" date="2022" name="Environ. Microbiol.">
        <title>Functional analysis, diversity, and distribution of carbendazim hydrolases MheI and CbmA, responsible for the initial step in carbendazim degradation.</title>
        <authorList>
            <person name="Zhang M."/>
            <person name="Bai X."/>
            <person name="Li Q."/>
            <person name="Zhang L."/>
            <person name="Zhu Q."/>
            <person name="Gao S."/>
            <person name="Ke Z."/>
            <person name="Jiang M."/>
            <person name="Hu J."/>
            <person name="Qiu J."/>
            <person name="Hong Q."/>
        </authorList>
    </citation>
    <scope>NUCLEOTIDE SEQUENCE [LARGE SCALE GENOMIC DNA]</scope>
    <source>
        <strain evidence="11">djl-6</strain>
    </source>
</reference>
<dbReference type="InterPro" id="IPR050090">
    <property type="entry name" value="Tyrosine_recombinase_XerCD"/>
</dbReference>
<evidence type="ECO:0000256" key="1">
    <source>
        <dbReference type="ARBA" id="ARBA00008857"/>
    </source>
</evidence>
<dbReference type="EMBL" id="CP096564">
    <property type="protein sequence ID" value="UPU46185.1"/>
    <property type="molecule type" value="Genomic_DNA"/>
</dbReference>
<keyword evidence="2" id="KW-0229">DNA integration</keyword>
<evidence type="ECO:0000313" key="10">
    <source>
        <dbReference type="EMBL" id="UPU46943.1"/>
    </source>
</evidence>
<dbReference type="InterPro" id="IPR013762">
    <property type="entry name" value="Integrase-like_cat_sf"/>
</dbReference>